<evidence type="ECO:0000313" key="15">
    <source>
        <dbReference type="EMBL" id="AEW05687.1"/>
    </source>
</evidence>
<keyword evidence="4 11" id="KW-0479">Metal-binding</keyword>
<reference evidence="15 16" key="2">
    <citation type="journal article" date="2012" name="Stand. Genomic Sci.">
        <title>Complete genome sequence of the moderately thermophilic mineral-sulfide-oxidizing firmicute Sulfobacillus acidophilus type strain (NAL(T)).</title>
        <authorList>
            <person name="Anderson I."/>
            <person name="Chertkov O."/>
            <person name="Chen A."/>
            <person name="Saunders E."/>
            <person name="Lapidus A."/>
            <person name="Nolan M."/>
            <person name="Lucas S."/>
            <person name="Hammon N."/>
            <person name="Deshpande S."/>
            <person name="Cheng J.F."/>
            <person name="Han C."/>
            <person name="Tapia R."/>
            <person name="Goodwin L.A."/>
            <person name="Pitluck S."/>
            <person name="Liolios K."/>
            <person name="Pagani I."/>
            <person name="Ivanova N."/>
            <person name="Mikhailova N."/>
            <person name="Pati A."/>
            <person name="Palaniappan K."/>
            <person name="Land M."/>
            <person name="Pan C."/>
            <person name="Rohde M."/>
            <person name="Pukall R."/>
            <person name="Goker M."/>
            <person name="Detter J.C."/>
            <person name="Woyke T."/>
            <person name="Bristow J."/>
            <person name="Eisen J.A."/>
            <person name="Markowitz V."/>
            <person name="Hugenholtz P."/>
            <person name="Kyrpides N.C."/>
            <person name="Klenk H.P."/>
            <person name="Mavromatis K."/>
        </authorList>
    </citation>
    <scope>NUCLEOTIDE SEQUENCE [LARGE SCALE GENOMIC DNA]</scope>
    <source>
        <strain evidence="16">ATCC 700253 / DSM 10332 / NAL</strain>
    </source>
</reference>
<dbReference type="Pfam" id="PF02056">
    <property type="entry name" value="Glyco_hydro_4"/>
    <property type="match status" value="1"/>
</dbReference>
<protein>
    <submittedName>
        <fullName evidence="15">Alpha-galactosidase</fullName>
        <ecNumber evidence="15">3.2.1.22</ecNumber>
    </submittedName>
</protein>
<evidence type="ECO:0000256" key="4">
    <source>
        <dbReference type="ARBA" id="ARBA00022723"/>
    </source>
</evidence>
<dbReference type="PATRIC" id="fig|679936.5.peg.2286"/>
<dbReference type="InterPro" id="IPR053715">
    <property type="entry name" value="GH4_Enzyme_sf"/>
</dbReference>
<comment type="subunit">
    <text evidence="3">Homotetramer.</text>
</comment>
<feature type="binding site" evidence="11">
    <location>
        <position position="198"/>
    </location>
    <ligand>
        <name>Mn(2+)</name>
        <dbReference type="ChEBI" id="CHEBI:29035"/>
    </ligand>
</feature>
<dbReference type="EMBL" id="CP003179">
    <property type="protein sequence ID" value="AEW05687.1"/>
    <property type="molecule type" value="Genomic_DNA"/>
</dbReference>
<dbReference type="AlphaFoldDB" id="G8TTM1"/>
<dbReference type="InterPro" id="IPR022616">
    <property type="entry name" value="Glyco_hydro_4_C"/>
</dbReference>
<evidence type="ECO:0000256" key="2">
    <source>
        <dbReference type="ARBA" id="ARBA00010141"/>
    </source>
</evidence>
<dbReference type="PRINTS" id="PR00732">
    <property type="entry name" value="GLHYDRLASE4"/>
</dbReference>
<comment type="cofactor">
    <cofactor evidence="1">
        <name>Mn(2+)</name>
        <dbReference type="ChEBI" id="CHEBI:29035"/>
    </cofactor>
</comment>
<comment type="similarity">
    <text evidence="2 13">Belongs to the glycosyl hydrolase 4 family.</text>
</comment>
<evidence type="ECO:0000313" key="16">
    <source>
        <dbReference type="Proteomes" id="UP000005439"/>
    </source>
</evidence>
<dbReference type="GO" id="GO:0046872">
    <property type="term" value="F:metal ion binding"/>
    <property type="evidence" value="ECO:0007669"/>
    <property type="project" value="UniProtKB-KW"/>
</dbReference>
<keyword evidence="7 11" id="KW-0464">Manganese</keyword>
<dbReference type="PANTHER" id="PTHR32092">
    <property type="entry name" value="6-PHOSPHO-BETA-GLUCOSIDASE-RELATED"/>
    <property type="match status" value="1"/>
</dbReference>
<name>G8TTM1_SULAD</name>
<sequence length="444" mass="50192">MVKITLVGAGSMHFTRDLIWNLLLHPQADRIEWRLFDIDADRLRISYRLVQEIGRQLHVTPRAVTVDTQREALQGADFVINVVQVGGFEATRRDFDIPERYGIVQTIGDTLGVGGIFRALRTIPVVLDLVRDMEDVCPEAVLLNYTNPLSMVVMAIARISGIQAYGLCESPRTTADTLSRYLEIPPDRLNWMTAGINHMAWVLRLEAEGRDLYPTLRSLADDPETWRKDAVRFELMKAFGYFVTESSEHNAEYGPWFITHPDEIRRLGIPLGELLRRSANYLRDFEAYKTEGIREDFTFPRHPPFQYAAELITHWMTGEDLTFYGSVMNHGLIDNIMPTIAVEVPCVLTQGEIFPVHVGPLPDVLAALNNRAGAIQDLTVQAVLRRNREDLYHALLLDPVVSSRLTVDQTVSLANELLEAHKGIVPELKTRRVFGNTSFSGEGT</sequence>
<dbReference type="InterPro" id="IPR036291">
    <property type="entry name" value="NAD(P)-bd_dom_sf"/>
</dbReference>
<feature type="domain" description="Glycosyl hydrolase family 4 C-terminal" evidence="14">
    <location>
        <begin position="194"/>
        <end position="401"/>
    </location>
</feature>
<dbReference type="GO" id="GO:0016616">
    <property type="term" value="F:oxidoreductase activity, acting on the CH-OH group of donors, NAD or NADP as acceptor"/>
    <property type="evidence" value="ECO:0007669"/>
    <property type="project" value="InterPro"/>
</dbReference>
<gene>
    <name evidence="15" type="ordered locus">Sulac_2211</name>
</gene>
<proteinExistence type="inferred from homology"/>
<dbReference type="KEGG" id="sap:Sulac_2211"/>
<evidence type="ECO:0000256" key="9">
    <source>
        <dbReference type="ARBA" id="ARBA00023295"/>
    </source>
</evidence>
<feature type="binding site" evidence="11">
    <location>
        <position position="168"/>
    </location>
    <ligand>
        <name>Mn(2+)</name>
        <dbReference type="ChEBI" id="CHEBI:29035"/>
    </ligand>
</feature>
<dbReference type="Gene3D" id="3.90.1820.10">
    <property type="entry name" value="AglA-like glucosidase"/>
    <property type="match status" value="1"/>
</dbReference>
<keyword evidence="8" id="KW-0119">Carbohydrate metabolism</keyword>
<dbReference type="STRING" id="679936.Sulac_2211"/>
<keyword evidence="11" id="KW-0533">Nickel</keyword>
<dbReference type="EC" id="3.2.1.22" evidence="15"/>
<evidence type="ECO:0000256" key="8">
    <source>
        <dbReference type="ARBA" id="ARBA00023277"/>
    </source>
</evidence>
<evidence type="ECO:0000256" key="7">
    <source>
        <dbReference type="ARBA" id="ARBA00023211"/>
    </source>
</evidence>
<feature type="binding site" evidence="10">
    <location>
        <position position="147"/>
    </location>
    <ligand>
        <name>substrate</name>
    </ligand>
</feature>
<reference evidence="16" key="1">
    <citation type="submission" date="2011-12" db="EMBL/GenBank/DDBJ databases">
        <title>The complete genome of chromosome of Sulfobacillus acidophilus DSM 10332.</title>
        <authorList>
            <person name="Lucas S."/>
            <person name="Han J."/>
            <person name="Lapidus A."/>
            <person name="Bruce D."/>
            <person name="Goodwin L."/>
            <person name="Pitluck S."/>
            <person name="Peters L."/>
            <person name="Kyrpides N."/>
            <person name="Mavromatis K."/>
            <person name="Ivanova N."/>
            <person name="Mikhailova N."/>
            <person name="Chertkov O."/>
            <person name="Saunders E."/>
            <person name="Detter J.C."/>
            <person name="Tapia R."/>
            <person name="Han C."/>
            <person name="Land M."/>
            <person name="Hauser L."/>
            <person name="Markowitz V."/>
            <person name="Cheng J.-F."/>
            <person name="Hugenholtz P."/>
            <person name="Woyke T."/>
            <person name="Wu D."/>
            <person name="Pukall R."/>
            <person name="Gehrich-Schroeter G."/>
            <person name="Schneider S."/>
            <person name="Klenk H.-P."/>
            <person name="Eisen J.A."/>
        </authorList>
    </citation>
    <scope>NUCLEOTIDE SEQUENCE [LARGE SCALE GENOMIC DNA]</scope>
    <source>
        <strain evidence="16">ATCC 700253 / DSM 10332 / NAL</strain>
    </source>
</reference>
<evidence type="ECO:0000259" key="14">
    <source>
        <dbReference type="Pfam" id="PF11975"/>
    </source>
</evidence>
<dbReference type="SUPFAM" id="SSF56327">
    <property type="entry name" value="LDH C-terminal domain-like"/>
    <property type="match status" value="1"/>
</dbReference>
<evidence type="ECO:0000256" key="5">
    <source>
        <dbReference type="ARBA" id="ARBA00022801"/>
    </source>
</evidence>
<dbReference type="HOGENOM" id="CLU_045951_1_1_9"/>
<evidence type="ECO:0000256" key="10">
    <source>
        <dbReference type="PIRSR" id="PIRSR601088-2"/>
    </source>
</evidence>
<evidence type="ECO:0000256" key="13">
    <source>
        <dbReference type="RuleBase" id="RU361152"/>
    </source>
</evidence>
<dbReference type="Pfam" id="PF11975">
    <property type="entry name" value="Glyco_hydro_4C"/>
    <property type="match status" value="1"/>
</dbReference>
<dbReference type="InterPro" id="IPR001088">
    <property type="entry name" value="Glyco_hydro_4"/>
</dbReference>
<dbReference type="Proteomes" id="UP000005439">
    <property type="component" value="Chromosome"/>
</dbReference>
<dbReference type="PANTHER" id="PTHR32092:SF6">
    <property type="entry name" value="ALPHA-GALACTOSIDASE"/>
    <property type="match status" value="1"/>
</dbReference>
<keyword evidence="5 13" id="KW-0378">Hydrolase</keyword>
<keyword evidence="16" id="KW-1185">Reference proteome</keyword>
<evidence type="ECO:0000256" key="11">
    <source>
        <dbReference type="PIRSR" id="PIRSR601088-3"/>
    </source>
</evidence>
<dbReference type="SUPFAM" id="SSF51735">
    <property type="entry name" value="NAD(P)-binding Rossmann-fold domains"/>
    <property type="match status" value="1"/>
</dbReference>
<keyword evidence="9 13" id="KW-0326">Glycosidase</keyword>
<feature type="site" description="Increases basicity of active site Tyr" evidence="12">
    <location>
        <position position="109"/>
    </location>
</feature>
<dbReference type="GO" id="GO:0004557">
    <property type="term" value="F:alpha-galactosidase activity"/>
    <property type="evidence" value="ECO:0007669"/>
    <property type="project" value="UniProtKB-EC"/>
</dbReference>
<organism evidence="15 16">
    <name type="scientific">Sulfobacillus acidophilus (strain ATCC 700253 / DSM 10332 / NAL)</name>
    <dbReference type="NCBI Taxonomy" id="679936"/>
    <lineage>
        <taxon>Bacteria</taxon>
        <taxon>Bacillati</taxon>
        <taxon>Bacillota</taxon>
        <taxon>Clostridia</taxon>
        <taxon>Eubacteriales</taxon>
        <taxon>Clostridiales Family XVII. Incertae Sedis</taxon>
        <taxon>Sulfobacillus</taxon>
    </lineage>
</organism>
<dbReference type="GO" id="GO:0005975">
    <property type="term" value="P:carbohydrate metabolic process"/>
    <property type="evidence" value="ECO:0007669"/>
    <property type="project" value="InterPro"/>
</dbReference>
<evidence type="ECO:0000256" key="6">
    <source>
        <dbReference type="ARBA" id="ARBA00023027"/>
    </source>
</evidence>
<accession>G8TTM1</accession>
<evidence type="ECO:0000256" key="3">
    <source>
        <dbReference type="ARBA" id="ARBA00011881"/>
    </source>
</evidence>
<keyword evidence="11" id="KW-0170">Cobalt</keyword>
<dbReference type="InterPro" id="IPR015955">
    <property type="entry name" value="Lactate_DH/Glyco_Ohase_4_C"/>
</dbReference>
<comment type="cofactor">
    <cofactor evidence="13">
        <name>NAD(+)</name>
        <dbReference type="ChEBI" id="CHEBI:57540"/>
    </cofactor>
    <text evidence="13">Binds 1 NAD(+) per subunit.</text>
</comment>
<keyword evidence="6 13" id="KW-0520">NAD</keyword>
<keyword evidence="11" id="KW-0408">Iron</keyword>
<evidence type="ECO:0000256" key="12">
    <source>
        <dbReference type="PIRSR" id="PIRSR601088-4"/>
    </source>
</evidence>
<evidence type="ECO:0000256" key="1">
    <source>
        <dbReference type="ARBA" id="ARBA00001936"/>
    </source>
</evidence>